<feature type="compositionally biased region" description="Polar residues" evidence="2">
    <location>
        <begin position="56"/>
        <end position="66"/>
    </location>
</feature>
<gene>
    <name evidence="3" type="ORF">OKA104_LOCUS51581</name>
</gene>
<organism evidence="3 4">
    <name type="scientific">Adineta steineri</name>
    <dbReference type="NCBI Taxonomy" id="433720"/>
    <lineage>
        <taxon>Eukaryota</taxon>
        <taxon>Metazoa</taxon>
        <taxon>Spiralia</taxon>
        <taxon>Gnathifera</taxon>
        <taxon>Rotifera</taxon>
        <taxon>Eurotatoria</taxon>
        <taxon>Bdelloidea</taxon>
        <taxon>Adinetida</taxon>
        <taxon>Adinetidae</taxon>
        <taxon>Adineta</taxon>
    </lineage>
</organism>
<reference evidence="3" key="1">
    <citation type="submission" date="2021-02" db="EMBL/GenBank/DDBJ databases">
        <authorList>
            <person name="Nowell W R."/>
        </authorList>
    </citation>
    <scope>NUCLEOTIDE SEQUENCE</scope>
</reference>
<sequence>YSNFSFCFKQDNLILAPILLNDSEIDVIDLTPFLCYKSKQIKQALKDQNSNEENKQPSPNLASMNEQNLLNSSEGEILSIEKYKLEVEQRKYFEELLRHRDRELQQLKIRYDTLKSEREREIVQMENIILELQLE</sequence>
<feature type="region of interest" description="Disordered" evidence="2">
    <location>
        <begin position="46"/>
        <end position="66"/>
    </location>
</feature>
<evidence type="ECO:0000256" key="2">
    <source>
        <dbReference type="SAM" id="MobiDB-lite"/>
    </source>
</evidence>
<evidence type="ECO:0000313" key="3">
    <source>
        <dbReference type="EMBL" id="CAF4404423.1"/>
    </source>
</evidence>
<evidence type="ECO:0000313" key="4">
    <source>
        <dbReference type="Proteomes" id="UP000663881"/>
    </source>
</evidence>
<name>A0A820PCE7_9BILA</name>
<feature type="non-terminal residue" evidence="3">
    <location>
        <position position="135"/>
    </location>
</feature>
<dbReference type="Proteomes" id="UP000663881">
    <property type="component" value="Unassembled WGS sequence"/>
</dbReference>
<feature type="coiled-coil region" evidence="1">
    <location>
        <begin position="97"/>
        <end position="135"/>
    </location>
</feature>
<proteinExistence type="predicted"/>
<comment type="caution">
    <text evidence="3">The sequence shown here is derived from an EMBL/GenBank/DDBJ whole genome shotgun (WGS) entry which is preliminary data.</text>
</comment>
<feature type="non-terminal residue" evidence="3">
    <location>
        <position position="1"/>
    </location>
</feature>
<evidence type="ECO:0000256" key="1">
    <source>
        <dbReference type="SAM" id="Coils"/>
    </source>
</evidence>
<dbReference type="AlphaFoldDB" id="A0A820PCE7"/>
<keyword evidence="1" id="KW-0175">Coiled coil</keyword>
<dbReference type="EMBL" id="CAJOAY010028248">
    <property type="protein sequence ID" value="CAF4404423.1"/>
    <property type="molecule type" value="Genomic_DNA"/>
</dbReference>
<accession>A0A820PCE7</accession>
<protein>
    <submittedName>
        <fullName evidence="3">Uncharacterized protein</fullName>
    </submittedName>
</protein>